<organism evidence="8 9">
    <name type="scientific">Aliarcobacter butzleri L348</name>
    <dbReference type="NCBI Taxonomy" id="1447256"/>
    <lineage>
        <taxon>Bacteria</taxon>
        <taxon>Pseudomonadati</taxon>
        <taxon>Campylobacterota</taxon>
        <taxon>Epsilonproteobacteria</taxon>
        <taxon>Campylobacterales</taxon>
        <taxon>Arcobacteraceae</taxon>
        <taxon>Aliarcobacter</taxon>
    </lineage>
</organism>
<comment type="caution">
    <text evidence="8">The sequence shown here is derived from an EMBL/GenBank/DDBJ whole genome shotgun (WGS) entry which is preliminary data.</text>
</comment>
<dbReference type="GO" id="GO:0009089">
    <property type="term" value="P:lysine biosynthetic process via diaminopimelate"/>
    <property type="evidence" value="ECO:0007669"/>
    <property type="project" value="UniProtKB-UniPathway"/>
</dbReference>
<keyword evidence="3 8" id="KW-0808">Transferase</keyword>
<dbReference type="RefSeq" id="WP_012013053.1">
    <property type="nucleotide sequence ID" value="NZ_JAIQ01000172.1"/>
</dbReference>
<keyword evidence="5" id="KW-0457">Lysine biosynthesis</keyword>
<evidence type="ECO:0000256" key="5">
    <source>
        <dbReference type="ARBA" id="ARBA00023154"/>
    </source>
</evidence>
<evidence type="ECO:0000313" key="9">
    <source>
        <dbReference type="Proteomes" id="UP000035514"/>
    </source>
</evidence>
<dbReference type="GO" id="GO:0008666">
    <property type="term" value="F:2,3,4,5-tetrahydropyridine-2,6-dicarboxylate N-succinyltransferase activity"/>
    <property type="evidence" value="ECO:0007669"/>
    <property type="project" value="InterPro"/>
</dbReference>
<evidence type="ECO:0000256" key="6">
    <source>
        <dbReference type="ARBA" id="ARBA00023315"/>
    </source>
</evidence>
<proteinExistence type="inferred from homology"/>
<dbReference type="Pfam" id="PF14789">
    <property type="entry name" value="THDPS_M"/>
    <property type="match status" value="1"/>
</dbReference>
<dbReference type="Proteomes" id="UP000035514">
    <property type="component" value="Unassembled WGS sequence"/>
</dbReference>
<dbReference type="Gene3D" id="3.30.70.2010">
    <property type="match status" value="1"/>
</dbReference>
<sequence>MAYTKDEFKQLVEDIQAQSWYKNPIGFGIARVDRGQLNKDKILQATFPVINWNENFGSAAIFLNALKVAGENVDTSKSELVCKISDEFLTSCIEAFRPFIPEAKGEAHKNVQVISTLASLPIDSGLTADDYRVVFIFEDTAPESTESVYLKLYALSTGKAKLRSLNLNGAFGKLHNCAWIGNQPIELDWLRANEIVLKIGAKYPNIDFVDKFPRFLQHVIPADNTRILETSKVRMGAQLAAGTTVMPGAAYINFNAGTLGSVMVEGRISSSAVVGAGSDVGGGASILGVLSGTDGVPVTIGENTLLGANSCTGTTIGDGCILDAGVTILPGTKIALSDKAVEQLKAINPGKEISNVMKGSDFIGVNGVHFRVNSSTGQTIAMRSTREIKLNADLH</sequence>
<protein>
    <submittedName>
        <fullName evidence="8">2,3,4,5-tetrahydropyridine-2,6-carboxylate N-succinyltransferase</fullName>
    </submittedName>
</protein>
<evidence type="ECO:0000259" key="7">
    <source>
        <dbReference type="Pfam" id="PF14789"/>
    </source>
</evidence>
<dbReference type="InterPro" id="IPR001451">
    <property type="entry name" value="Hexapep"/>
</dbReference>
<gene>
    <name evidence="8" type="ORF">AA20_12330</name>
</gene>
<dbReference type="SUPFAM" id="SSF51161">
    <property type="entry name" value="Trimeric LpxA-like enzymes"/>
    <property type="match status" value="1"/>
</dbReference>
<evidence type="ECO:0000256" key="3">
    <source>
        <dbReference type="ARBA" id="ARBA00022679"/>
    </source>
</evidence>
<evidence type="ECO:0000256" key="2">
    <source>
        <dbReference type="ARBA" id="ARBA00022605"/>
    </source>
</evidence>
<dbReference type="HAMAP" id="MF_02122">
    <property type="entry name" value="DapD_type2"/>
    <property type="match status" value="1"/>
</dbReference>
<name>A0A0G9JPH0_9BACT</name>
<keyword evidence="6" id="KW-0012">Acyltransferase</keyword>
<dbReference type="Gene3D" id="3.30.60.70">
    <property type="entry name" value="Trimeric LpxA-like enzymes"/>
    <property type="match status" value="1"/>
</dbReference>
<dbReference type="InterPro" id="IPR038361">
    <property type="entry name" value="THDPS_M_sf"/>
</dbReference>
<dbReference type="Gene3D" id="2.160.10.10">
    <property type="entry name" value="Hexapeptide repeat proteins"/>
    <property type="match status" value="1"/>
</dbReference>
<dbReference type="InterPro" id="IPR026586">
    <property type="entry name" value="Type2_DapD"/>
</dbReference>
<accession>A0A0G9JPH0</accession>
<keyword evidence="4" id="KW-0220">Diaminopimelate biosynthesis</keyword>
<dbReference type="AlphaFoldDB" id="A0A0G9JPH0"/>
<dbReference type="Pfam" id="PF14602">
    <property type="entry name" value="Hexapep_2"/>
    <property type="match status" value="1"/>
</dbReference>
<evidence type="ECO:0000256" key="1">
    <source>
        <dbReference type="ARBA" id="ARBA00022490"/>
    </source>
</evidence>
<evidence type="ECO:0000256" key="4">
    <source>
        <dbReference type="ARBA" id="ARBA00022915"/>
    </source>
</evidence>
<dbReference type="EMBL" id="JAIQ01000172">
    <property type="protein sequence ID" value="KLD96141.1"/>
    <property type="molecule type" value="Genomic_DNA"/>
</dbReference>
<dbReference type="PATRIC" id="fig|1447256.3.peg.2415"/>
<feature type="domain" description="2,3,4,5-tetrahydropyridine-2,6-dicarboxylate N-succinyltransferase middle" evidence="7">
    <location>
        <begin position="174"/>
        <end position="214"/>
    </location>
</feature>
<keyword evidence="1" id="KW-0963">Cytoplasm</keyword>
<dbReference type="Pfam" id="PF14790">
    <property type="entry name" value="THDPS_N"/>
    <property type="match status" value="1"/>
</dbReference>
<dbReference type="InterPro" id="IPR032784">
    <property type="entry name" value="THDPS_M"/>
</dbReference>
<evidence type="ECO:0000313" key="8">
    <source>
        <dbReference type="EMBL" id="KLD96141.1"/>
    </source>
</evidence>
<dbReference type="InterPro" id="IPR011004">
    <property type="entry name" value="Trimer_LpxA-like_sf"/>
</dbReference>
<dbReference type="GO" id="GO:0019877">
    <property type="term" value="P:diaminopimelate biosynthetic process"/>
    <property type="evidence" value="ECO:0007669"/>
    <property type="project" value="UniProtKB-KW"/>
</dbReference>
<dbReference type="UniPathway" id="UPA00034">
    <property type="reaction ID" value="UER00019"/>
</dbReference>
<dbReference type="GeneID" id="24303978"/>
<reference evidence="8 9" key="1">
    <citation type="submission" date="2014-01" db="EMBL/GenBank/DDBJ databases">
        <title>Development of a Comparative Genomic Fingerprinting Assay for High Resolution Genotyping of Arcobacter butzleri.</title>
        <authorList>
            <person name="Webb A.L."/>
            <person name="Inglis G.D."/>
            <person name="Kruczkiewicz P."/>
            <person name="Selinger L.B."/>
            <person name="Taboada E.N."/>
        </authorList>
    </citation>
    <scope>NUCLEOTIDE SEQUENCE [LARGE SCALE GENOMIC DNA]</scope>
    <source>
        <strain evidence="8 9">L348</strain>
    </source>
</reference>
<keyword evidence="2" id="KW-0028">Amino-acid biosynthesis</keyword>